<reference evidence="1 2" key="1">
    <citation type="submission" date="2021-06" db="EMBL/GenBank/DDBJ databases">
        <authorList>
            <person name="Kallberg Y."/>
            <person name="Tangrot J."/>
            <person name="Rosling A."/>
        </authorList>
    </citation>
    <scope>NUCLEOTIDE SEQUENCE [LARGE SCALE GENOMIC DNA]</scope>
    <source>
        <strain evidence="1 2">120-4 pot B 10/14</strain>
    </source>
</reference>
<evidence type="ECO:0000313" key="1">
    <source>
        <dbReference type="EMBL" id="CAG8854483.1"/>
    </source>
</evidence>
<feature type="non-terminal residue" evidence="1">
    <location>
        <position position="153"/>
    </location>
</feature>
<organism evidence="1 2">
    <name type="scientific">Gigaspora margarita</name>
    <dbReference type="NCBI Taxonomy" id="4874"/>
    <lineage>
        <taxon>Eukaryota</taxon>
        <taxon>Fungi</taxon>
        <taxon>Fungi incertae sedis</taxon>
        <taxon>Mucoromycota</taxon>
        <taxon>Glomeromycotina</taxon>
        <taxon>Glomeromycetes</taxon>
        <taxon>Diversisporales</taxon>
        <taxon>Gigasporaceae</taxon>
        <taxon>Gigaspora</taxon>
    </lineage>
</organism>
<dbReference type="Proteomes" id="UP000789901">
    <property type="component" value="Unassembled WGS sequence"/>
</dbReference>
<keyword evidence="2" id="KW-1185">Reference proteome</keyword>
<proteinExistence type="predicted"/>
<protein>
    <submittedName>
        <fullName evidence="1">8596_t:CDS:1</fullName>
    </submittedName>
</protein>
<feature type="non-terminal residue" evidence="1">
    <location>
        <position position="1"/>
    </location>
</feature>
<gene>
    <name evidence="1" type="ORF">GMARGA_LOCUS43304</name>
</gene>
<evidence type="ECO:0000313" key="2">
    <source>
        <dbReference type="Proteomes" id="UP000789901"/>
    </source>
</evidence>
<sequence>TKDDSEIILQEPTLCHSSNNQINEFRKLLEEIFCLPCGQGIVTLNQTSQNEAFNRIKLVYLDKKIDYWQSYSARHAMAILHYNEGYNYLLSELWKIYSEKPFETEDLYNINAIEKEHSEKQRWNVNKIQQCNQIWANNFANERKELGGFNFDQ</sequence>
<comment type="caution">
    <text evidence="1">The sequence shown here is derived from an EMBL/GenBank/DDBJ whole genome shotgun (WGS) entry which is preliminary data.</text>
</comment>
<name>A0ABN7XGQ2_GIGMA</name>
<accession>A0ABN7XGQ2</accession>
<dbReference type="EMBL" id="CAJVQB010138618">
    <property type="protein sequence ID" value="CAG8854483.1"/>
    <property type="molecule type" value="Genomic_DNA"/>
</dbReference>